<dbReference type="EMBL" id="CP027226">
    <property type="protein sequence ID" value="AVM42366.1"/>
    <property type="molecule type" value="Genomic_DNA"/>
</dbReference>
<accession>A0A2S0KMW1</accession>
<evidence type="ECO:0000313" key="1">
    <source>
        <dbReference type="EMBL" id="AVM42366.1"/>
    </source>
</evidence>
<dbReference type="Proteomes" id="UP000237947">
    <property type="component" value="Chromosome"/>
</dbReference>
<evidence type="ECO:0000313" key="2">
    <source>
        <dbReference type="Proteomes" id="UP000237947"/>
    </source>
</evidence>
<proteinExistence type="predicted"/>
<gene>
    <name evidence="1" type="ORF">C5Q98_03600</name>
</gene>
<sequence length="249" mass="28186">MKIYIRRLEGDKEIINKYRIPIGLFLNTITARIAASAVSGDFRKDILKGLESLKDLPELQDTCASSEANEASESAELTITAEELLLDEAHNIITSPEIENEVLTENDKKELSKARTSKYTLSFADGTTIERENSEDKQEVKSKASYLGKEISKSKDDLGQYNNKGKSFSLFASSGGELEPYIDKLNTLINSDDKDFNNALNKYRKKYKKQKRLEFNQIFKILKKSARQNRGLRLVDVQSNDGTIVIIEF</sequence>
<reference evidence="2" key="1">
    <citation type="submission" date="2018-02" db="EMBL/GenBank/DDBJ databases">
        <authorList>
            <person name="Holder M.E."/>
            <person name="Ajami N.J."/>
            <person name="Petrosino J.F."/>
        </authorList>
    </citation>
    <scope>NUCLEOTIDE SEQUENCE [LARGE SCALE GENOMIC DNA]</scope>
    <source>
        <strain evidence="2">CCUG 47711</strain>
    </source>
</reference>
<organism evidence="1 2">
    <name type="scientific">Fastidiosipila sanguinis</name>
    <dbReference type="NCBI Taxonomy" id="236753"/>
    <lineage>
        <taxon>Bacteria</taxon>
        <taxon>Bacillati</taxon>
        <taxon>Bacillota</taxon>
        <taxon>Clostridia</taxon>
        <taxon>Eubacteriales</taxon>
        <taxon>Oscillospiraceae</taxon>
        <taxon>Fastidiosipila</taxon>
    </lineage>
</organism>
<name>A0A2S0KMW1_9FIRM</name>
<protein>
    <submittedName>
        <fullName evidence="1">Uncharacterized protein</fullName>
    </submittedName>
</protein>
<dbReference type="RefSeq" id="WP_106012349.1">
    <property type="nucleotide sequence ID" value="NZ_CP027226.1"/>
</dbReference>
<dbReference type="AlphaFoldDB" id="A0A2S0KMW1"/>
<dbReference type="KEGG" id="fsa:C5Q98_03600"/>
<keyword evidence="2" id="KW-1185">Reference proteome</keyword>